<dbReference type="InterPro" id="IPR036063">
    <property type="entry name" value="Smr_dom_sf"/>
</dbReference>
<dbReference type="KEGG" id="cari:FNU76_02145"/>
<gene>
    <name evidence="3" type="ORF">FNU76_02145</name>
</gene>
<accession>A0A516SM03</accession>
<evidence type="ECO:0000256" key="1">
    <source>
        <dbReference type="SAM" id="MobiDB-lite"/>
    </source>
</evidence>
<dbReference type="Gene3D" id="3.30.1370.110">
    <property type="match status" value="1"/>
</dbReference>
<feature type="region of interest" description="Disordered" evidence="1">
    <location>
        <begin position="1"/>
        <end position="22"/>
    </location>
</feature>
<feature type="domain" description="Smr" evidence="2">
    <location>
        <begin position="110"/>
        <end position="191"/>
    </location>
</feature>
<keyword evidence="4" id="KW-1185">Reference proteome</keyword>
<reference evidence="4" key="1">
    <citation type="submission" date="2019-07" db="EMBL/GenBank/DDBJ databases">
        <title>Chitinimonas sp. nov., isolated from Ny-Alesund, arctica soil.</title>
        <authorList>
            <person name="Xu Q."/>
            <person name="Peng F."/>
        </authorList>
    </citation>
    <scope>NUCLEOTIDE SEQUENCE [LARGE SCALE GENOMIC DNA]</scope>
    <source>
        <strain evidence="4">R3-44</strain>
    </source>
</reference>
<dbReference type="PANTHER" id="PTHR35562:SF2">
    <property type="entry name" value="DNA ENDONUCLEASE SMRA-RELATED"/>
    <property type="match status" value="1"/>
</dbReference>
<dbReference type="Proteomes" id="UP000317550">
    <property type="component" value="Chromosome"/>
</dbReference>
<evidence type="ECO:0000313" key="3">
    <source>
        <dbReference type="EMBL" id="QDQ29183.1"/>
    </source>
</evidence>
<name>A0A516SM03_9NEIS</name>
<dbReference type="EMBL" id="CP041730">
    <property type="protein sequence ID" value="QDQ29183.1"/>
    <property type="molecule type" value="Genomic_DNA"/>
</dbReference>
<evidence type="ECO:0000259" key="2">
    <source>
        <dbReference type="PROSITE" id="PS50828"/>
    </source>
</evidence>
<dbReference type="OrthoDB" id="9808881at2"/>
<evidence type="ECO:0000313" key="4">
    <source>
        <dbReference type="Proteomes" id="UP000317550"/>
    </source>
</evidence>
<dbReference type="SUPFAM" id="SSF160443">
    <property type="entry name" value="SMR domain-like"/>
    <property type="match status" value="1"/>
</dbReference>
<sequence length="193" mass="21642">MRADKQVRAQPTSPPKKPPAATEQAIFMQAVADVTPLRQSLPYPHPPQAVSPWPLHHLYEEERDSQDGMSDFWPWDSMASDEEARFLRPGQKHDTLKKLQRGHWPVQASLDLHGFNSDQARMAVGGFVLDCVARRRRCVRIVHGKGLSSRNNEPVLKNKLRNWLAQREEVLGFCQAGPADGGAGAVVLLLRGR</sequence>
<proteinExistence type="predicted"/>
<organism evidence="3 4">
    <name type="scientific">Chitinimonas arctica</name>
    <dbReference type="NCBI Taxonomy" id="2594795"/>
    <lineage>
        <taxon>Bacteria</taxon>
        <taxon>Pseudomonadati</taxon>
        <taxon>Pseudomonadota</taxon>
        <taxon>Betaproteobacteria</taxon>
        <taxon>Neisseriales</taxon>
        <taxon>Chitinibacteraceae</taxon>
        <taxon>Chitinimonas</taxon>
    </lineage>
</organism>
<dbReference type="InterPro" id="IPR002625">
    <property type="entry name" value="Smr_dom"/>
</dbReference>
<protein>
    <submittedName>
        <fullName evidence="3">DNA mismatch repair protein MutS</fullName>
    </submittedName>
</protein>
<dbReference type="SMART" id="SM00463">
    <property type="entry name" value="SMR"/>
    <property type="match status" value="1"/>
</dbReference>
<dbReference type="PROSITE" id="PS50828">
    <property type="entry name" value="SMR"/>
    <property type="match status" value="1"/>
</dbReference>
<dbReference type="AlphaFoldDB" id="A0A516SM03"/>
<dbReference type="PANTHER" id="PTHR35562">
    <property type="entry name" value="DNA ENDONUCLEASE SMRA-RELATED"/>
    <property type="match status" value="1"/>
</dbReference>
<dbReference type="Pfam" id="PF01713">
    <property type="entry name" value="Smr"/>
    <property type="match status" value="1"/>
</dbReference>